<evidence type="ECO:0000256" key="2">
    <source>
        <dbReference type="ARBA" id="ARBA00023015"/>
    </source>
</evidence>
<name>A0A1H8WB58_9FIRM</name>
<protein>
    <submittedName>
        <fullName evidence="6">DNA-binding transcriptional regulator LsrR, DeoR family</fullName>
    </submittedName>
</protein>
<dbReference type="Gene3D" id="1.10.10.60">
    <property type="entry name" value="Homeodomain-like"/>
    <property type="match status" value="1"/>
</dbReference>
<dbReference type="EMBL" id="FODY01000015">
    <property type="protein sequence ID" value="SEP24895.1"/>
    <property type="molecule type" value="Genomic_DNA"/>
</dbReference>
<dbReference type="Pfam" id="PF04198">
    <property type="entry name" value="Sugar-bind"/>
    <property type="match status" value="1"/>
</dbReference>
<dbReference type="InterPro" id="IPR037171">
    <property type="entry name" value="NagB/RpiA_transferase-like"/>
</dbReference>
<dbReference type="PANTHER" id="PTHR34294">
    <property type="entry name" value="TRANSCRIPTIONAL REGULATOR-RELATED"/>
    <property type="match status" value="1"/>
</dbReference>
<proteinExistence type="inferred from homology"/>
<dbReference type="STRING" id="112903.SAMN04490178_11520"/>
<comment type="similarity">
    <text evidence="1">Belongs to the SorC transcriptional regulatory family.</text>
</comment>
<keyword evidence="2" id="KW-0805">Transcription regulation</keyword>
<dbReference type="GO" id="GO:0030246">
    <property type="term" value="F:carbohydrate binding"/>
    <property type="evidence" value="ECO:0007669"/>
    <property type="project" value="InterPro"/>
</dbReference>
<reference evidence="6 7" key="1">
    <citation type="submission" date="2016-10" db="EMBL/GenBank/DDBJ databases">
        <authorList>
            <person name="de Groot N.N."/>
        </authorList>
    </citation>
    <scope>NUCLEOTIDE SEQUENCE [LARGE SCALE GENOMIC DNA]</scope>
    <source>
        <strain evidence="6 7">DSM 13305</strain>
    </source>
</reference>
<keyword evidence="3 6" id="KW-0238">DNA-binding</keyword>
<feature type="domain" description="Sugar-binding" evidence="5">
    <location>
        <begin position="59"/>
        <end position="312"/>
    </location>
</feature>
<dbReference type="Gene3D" id="3.40.50.1360">
    <property type="match status" value="1"/>
</dbReference>
<evidence type="ECO:0000256" key="1">
    <source>
        <dbReference type="ARBA" id="ARBA00010466"/>
    </source>
</evidence>
<dbReference type="AlphaFoldDB" id="A0A1H8WB58"/>
<dbReference type="InterPro" id="IPR051054">
    <property type="entry name" value="SorC_transcr_regulators"/>
</dbReference>
<dbReference type="GO" id="GO:0003677">
    <property type="term" value="F:DNA binding"/>
    <property type="evidence" value="ECO:0007669"/>
    <property type="project" value="UniProtKB-KW"/>
</dbReference>
<dbReference type="SUPFAM" id="SSF100950">
    <property type="entry name" value="NagB/RpiA/CoA transferase-like"/>
    <property type="match status" value="1"/>
</dbReference>
<keyword evidence="7" id="KW-1185">Reference proteome</keyword>
<gene>
    <name evidence="6" type="ORF">SAMN04490178_11520</name>
</gene>
<sequence>MLTWNEKRQLTKLAAWYYIDGWTHEQIAAKLGVSRPVVSKQLQKARDLGIIDFYIESETETTLSLENKLKKKFELTYIKVIPNNTNLSSLKAHIMKAAVQYLTTRLPHIASLGIGWGNTMFDLVAEFPYRPFASLHIVPLIGGISASTKKIHSNDLVTQLAKKLMCSYSYLYSPFLATTLEMKEQLLQIPEIAQTLSEARQVDLAVVGIGVASKSATLSKVGYLSEEDVLALEKSNVAGDITSCFFDKTGNEISCSFNLRTIGIGLKELRAIPEVVGIAYEKEKVASAYISLKHKYLNSFITNEDTALSLLNMP</sequence>
<evidence type="ECO:0000313" key="6">
    <source>
        <dbReference type="EMBL" id="SEP24895.1"/>
    </source>
</evidence>
<evidence type="ECO:0000256" key="4">
    <source>
        <dbReference type="ARBA" id="ARBA00023163"/>
    </source>
</evidence>
<dbReference type="Proteomes" id="UP000198847">
    <property type="component" value="Unassembled WGS sequence"/>
</dbReference>
<dbReference type="InterPro" id="IPR007324">
    <property type="entry name" value="Sugar-bd_dom_put"/>
</dbReference>
<accession>A0A1H8WB58</accession>
<keyword evidence="4" id="KW-0804">Transcription</keyword>
<evidence type="ECO:0000256" key="3">
    <source>
        <dbReference type="ARBA" id="ARBA00023125"/>
    </source>
</evidence>
<evidence type="ECO:0000259" key="5">
    <source>
        <dbReference type="Pfam" id="PF04198"/>
    </source>
</evidence>
<organism evidence="6 7">
    <name type="scientific">Propionispora vibrioides</name>
    <dbReference type="NCBI Taxonomy" id="112903"/>
    <lineage>
        <taxon>Bacteria</taxon>
        <taxon>Bacillati</taxon>
        <taxon>Bacillota</taxon>
        <taxon>Negativicutes</taxon>
        <taxon>Selenomonadales</taxon>
        <taxon>Sporomusaceae</taxon>
        <taxon>Propionispora</taxon>
    </lineage>
</organism>
<evidence type="ECO:0000313" key="7">
    <source>
        <dbReference type="Proteomes" id="UP000198847"/>
    </source>
</evidence>
<dbReference type="RefSeq" id="WP_177173586.1">
    <property type="nucleotide sequence ID" value="NZ_FODY01000015.1"/>
</dbReference>